<comment type="caution">
    <text evidence="1">The sequence shown here is derived from an EMBL/GenBank/DDBJ whole genome shotgun (WGS) entry which is preliminary data.</text>
</comment>
<gene>
    <name evidence="1" type="ORF">Tci_633433</name>
</gene>
<proteinExistence type="predicted"/>
<name>A0A699JWA4_TANCI</name>
<sequence length="308" mass="33757">MALTFADTHNIIAYLTKSDASEGFDQIIYFLNASSIKYALTINPNIYVSCIKQFWTFVSVIKVNDVTRLQALVDKKNVIITEAIIRDALRLDDEEGIDCLSNEEIFVKLSRMGYAKPSTKLTFYKAFFLPQWKFMIHTILQCMRAKRTSWNEFSSSMASAVICLFTGKGFLGVDTPLFEGIIVEQQVDESAAKVNVDDDPAAGVADQGAANGRIIASMDVDVDVNLKDVADIAKEVAVNAEIEENKVLSMHDDEVKSVELQEVVEVVTTAKLITKVVTAASATITDVAPTLTIVATPTLTTAPSAARR</sequence>
<dbReference type="EMBL" id="BKCJ010455462">
    <property type="protein sequence ID" value="GFA61461.1"/>
    <property type="molecule type" value="Genomic_DNA"/>
</dbReference>
<accession>A0A699JWA4</accession>
<organism evidence="1">
    <name type="scientific">Tanacetum cinerariifolium</name>
    <name type="common">Dalmatian daisy</name>
    <name type="synonym">Chrysanthemum cinerariifolium</name>
    <dbReference type="NCBI Taxonomy" id="118510"/>
    <lineage>
        <taxon>Eukaryota</taxon>
        <taxon>Viridiplantae</taxon>
        <taxon>Streptophyta</taxon>
        <taxon>Embryophyta</taxon>
        <taxon>Tracheophyta</taxon>
        <taxon>Spermatophyta</taxon>
        <taxon>Magnoliopsida</taxon>
        <taxon>eudicotyledons</taxon>
        <taxon>Gunneridae</taxon>
        <taxon>Pentapetalae</taxon>
        <taxon>asterids</taxon>
        <taxon>campanulids</taxon>
        <taxon>Asterales</taxon>
        <taxon>Asteraceae</taxon>
        <taxon>Asteroideae</taxon>
        <taxon>Anthemideae</taxon>
        <taxon>Anthemidinae</taxon>
        <taxon>Tanacetum</taxon>
    </lineage>
</organism>
<reference evidence="1" key="1">
    <citation type="journal article" date="2019" name="Sci. Rep.">
        <title>Draft genome of Tanacetum cinerariifolium, the natural source of mosquito coil.</title>
        <authorList>
            <person name="Yamashiro T."/>
            <person name="Shiraishi A."/>
            <person name="Satake H."/>
            <person name="Nakayama K."/>
        </authorList>
    </citation>
    <scope>NUCLEOTIDE SEQUENCE</scope>
</reference>
<evidence type="ECO:0000313" key="1">
    <source>
        <dbReference type="EMBL" id="GFA61461.1"/>
    </source>
</evidence>
<protein>
    <recommendedName>
        <fullName evidence="2">Xylulose kinase-1</fullName>
    </recommendedName>
</protein>
<dbReference type="AlphaFoldDB" id="A0A699JWA4"/>
<evidence type="ECO:0008006" key="2">
    <source>
        <dbReference type="Google" id="ProtNLM"/>
    </source>
</evidence>